<accession>A0ABT4VBW2</accession>
<evidence type="ECO:0000256" key="4">
    <source>
        <dbReference type="PROSITE-ProRule" id="PRU00510"/>
    </source>
</evidence>
<dbReference type="PROSITE" id="PS51128">
    <property type="entry name" value="ZF_DKSA_2"/>
    <property type="match status" value="1"/>
</dbReference>
<dbReference type="PANTHER" id="PTHR33823:SF4">
    <property type="entry name" value="GENERAL STRESS PROTEIN 16O"/>
    <property type="match status" value="1"/>
</dbReference>
<dbReference type="SUPFAM" id="SSF57716">
    <property type="entry name" value="Glucocorticoid receptor-like (DNA-binding domain)"/>
    <property type="match status" value="1"/>
</dbReference>
<evidence type="ECO:0000256" key="3">
    <source>
        <dbReference type="ARBA" id="ARBA00022833"/>
    </source>
</evidence>
<dbReference type="EMBL" id="JAQHXR010000001">
    <property type="protein sequence ID" value="MDA3968184.1"/>
    <property type="molecule type" value="Genomic_DNA"/>
</dbReference>
<name>A0ABT4VBW2_9HELI</name>
<reference evidence="6 7" key="1">
    <citation type="submission" date="2023-01" db="EMBL/GenBank/DDBJ databases">
        <title>Description of Helicobacter ibis sp. nov. isolated from faecal droppings of black-faced ibis (Theristicus melanopis).</title>
        <authorList>
            <person name="Lopez-Cantillo M."/>
            <person name="Vidal-Veuthey B."/>
            <person name="Mella A."/>
            <person name="De La Haba R."/>
            <person name="Collado L."/>
        </authorList>
    </citation>
    <scope>NUCLEOTIDE SEQUENCE [LARGE SCALE GENOMIC DNA]</scope>
    <source>
        <strain evidence="6 7">A82</strain>
    </source>
</reference>
<dbReference type="Pfam" id="PF01258">
    <property type="entry name" value="zf-dskA_traR"/>
    <property type="match status" value="1"/>
</dbReference>
<dbReference type="RefSeq" id="WP_271020481.1">
    <property type="nucleotide sequence ID" value="NZ_JAQHXR010000001.1"/>
</dbReference>
<dbReference type="Proteomes" id="UP001210261">
    <property type="component" value="Unassembled WGS sequence"/>
</dbReference>
<dbReference type="InterPro" id="IPR020458">
    <property type="entry name" value="Znf_DskA_TraR_CS"/>
</dbReference>
<dbReference type="PROSITE" id="PS01102">
    <property type="entry name" value="ZF_DKSA_1"/>
    <property type="match status" value="1"/>
</dbReference>
<sequence>MRKRELDNFKKLLMNNRQMILENNKQHKLDMEYANTQKGDEADCVAMSIAHVLDSSIFEKHKKELELIDRALDKIDDGDYGICEMCDEPISLQRLKAKPHAKYCIVCREIIEKKEKDMQ</sequence>
<dbReference type="SUPFAM" id="SSF109635">
    <property type="entry name" value="DnaK suppressor protein DksA, alpha-hairpin domain"/>
    <property type="match status" value="1"/>
</dbReference>
<evidence type="ECO:0000259" key="5">
    <source>
        <dbReference type="Pfam" id="PF01258"/>
    </source>
</evidence>
<comment type="caution">
    <text evidence="6">The sequence shown here is derived from an EMBL/GenBank/DDBJ whole genome shotgun (WGS) entry which is preliminary data.</text>
</comment>
<dbReference type="NCBIfam" id="NF033459">
    <property type="entry name" value="DksA_like"/>
    <property type="match status" value="1"/>
</dbReference>
<keyword evidence="2" id="KW-0863">Zinc-finger</keyword>
<evidence type="ECO:0000313" key="6">
    <source>
        <dbReference type="EMBL" id="MDA3968184.1"/>
    </source>
</evidence>
<evidence type="ECO:0000256" key="1">
    <source>
        <dbReference type="ARBA" id="ARBA00022723"/>
    </source>
</evidence>
<organism evidence="6 7">
    <name type="scientific">Helicobacter ibis</name>
    <dbReference type="NCBI Taxonomy" id="2962633"/>
    <lineage>
        <taxon>Bacteria</taxon>
        <taxon>Pseudomonadati</taxon>
        <taxon>Campylobacterota</taxon>
        <taxon>Epsilonproteobacteria</taxon>
        <taxon>Campylobacterales</taxon>
        <taxon>Helicobacteraceae</taxon>
        <taxon>Helicobacter</taxon>
    </lineage>
</organism>
<keyword evidence="7" id="KW-1185">Reference proteome</keyword>
<dbReference type="Gene3D" id="1.20.120.910">
    <property type="entry name" value="DksA, coiled-coil domain"/>
    <property type="match status" value="1"/>
</dbReference>
<dbReference type="InterPro" id="IPR037187">
    <property type="entry name" value="DnaK_N"/>
</dbReference>
<evidence type="ECO:0000313" key="7">
    <source>
        <dbReference type="Proteomes" id="UP001210261"/>
    </source>
</evidence>
<feature type="zinc finger region" description="dksA C4-type" evidence="4">
    <location>
        <begin position="83"/>
        <end position="107"/>
    </location>
</feature>
<dbReference type="InterPro" id="IPR000962">
    <property type="entry name" value="Znf_DskA_TraR"/>
</dbReference>
<feature type="domain" description="Zinc finger DksA/TraR C4-type" evidence="5">
    <location>
        <begin position="78"/>
        <end position="113"/>
    </location>
</feature>
<protein>
    <submittedName>
        <fullName evidence="6">RNA polymerase-binding protein DksA</fullName>
    </submittedName>
</protein>
<dbReference type="PANTHER" id="PTHR33823">
    <property type="entry name" value="RNA POLYMERASE-BINDING TRANSCRIPTION FACTOR DKSA-RELATED"/>
    <property type="match status" value="1"/>
</dbReference>
<keyword evidence="1" id="KW-0479">Metal-binding</keyword>
<evidence type="ECO:0000256" key="2">
    <source>
        <dbReference type="ARBA" id="ARBA00022771"/>
    </source>
</evidence>
<proteinExistence type="predicted"/>
<gene>
    <name evidence="6" type="primary">dksA</name>
    <name evidence="6" type="ORF">PF021_00670</name>
</gene>
<keyword evidence="3" id="KW-0862">Zinc</keyword>